<proteinExistence type="predicted"/>
<keyword evidence="3" id="KW-1185">Reference proteome</keyword>
<dbReference type="Proteomes" id="UP000271241">
    <property type="component" value="Unassembled WGS sequence"/>
</dbReference>
<feature type="compositionally biased region" description="Basic residues" evidence="1">
    <location>
        <begin position="168"/>
        <end position="177"/>
    </location>
</feature>
<dbReference type="OrthoDB" id="79171at2759"/>
<evidence type="ECO:0000313" key="3">
    <source>
        <dbReference type="Proteomes" id="UP000271241"/>
    </source>
</evidence>
<evidence type="ECO:0008006" key="4">
    <source>
        <dbReference type="Google" id="ProtNLM"/>
    </source>
</evidence>
<dbReference type="STRING" id="78915.A0A4V1IWD6"/>
<evidence type="ECO:0000256" key="1">
    <source>
        <dbReference type="SAM" id="MobiDB-lite"/>
    </source>
</evidence>
<name>A0A4V1IWD6_9FUNG</name>
<protein>
    <recommendedName>
        <fullName evidence="4">Tudor domain-containing protein</fullName>
    </recommendedName>
</protein>
<dbReference type="EMBL" id="KZ992753">
    <property type="protein sequence ID" value="RKP07189.1"/>
    <property type="molecule type" value="Genomic_DNA"/>
</dbReference>
<sequence length="256" mass="27764">MDAEELASYRYQLEQVDGLLAEDPDNAEMLKLKRDLEDLIALSADLVGSASAEPPAPQRPISLPDDVALDADEIPRGKWAVGDRIRAKYKGDGKLYSARVVSVGGSDMAPVYSVTFKGYEGDAPEIVAHTDTRRLMGVKTSGGHANGPLSPRQKRSADDENDEDGKRLKGTAGRRQRQTQQRERQAAWLKFAGGGNSKKAKKTTAASILNKKSMFATPDNPHSRVGVVGSGRPMTQFGTRGRHVYEEAQDGESSQP</sequence>
<reference evidence="3" key="1">
    <citation type="journal article" date="2018" name="Nat. Microbiol.">
        <title>Leveraging single-cell genomics to expand the fungal tree of life.</title>
        <authorList>
            <person name="Ahrendt S.R."/>
            <person name="Quandt C.A."/>
            <person name="Ciobanu D."/>
            <person name="Clum A."/>
            <person name="Salamov A."/>
            <person name="Andreopoulos B."/>
            <person name="Cheng J.F."/>
            <person name="Woyke T."/>
            <person name="Pelin A."/>
            <person name="Henrissat B."/>
            <person name="Reynolds N.K."/>
            <person name="Benny G.L."/>
            <person name="Smith M.E."/>
            <person name="James T.Y."/>
            <person name="Grigoriev I.V."/>
        </authorList>
    </citation>
    <scope>NUCLEOTIDE SEQUENCE [LARGE SCALE GENOMIC DNA]</scope>
    <source>
        <strain evidence="3">RSA 1356</strain>
    </source>
</reference>
<gene>
    <name evidence="2" type="ORF">THASP1DRAFT_17437</name>
</gene>
<accession>A0A4V1IWD6</accession>
<feature type="region of interest" description="Disordered" evidence="1">
    <location>
        <begin position="137"/>
        <end position="185"/>
    </location>
</feature>
<dbReference type="Gene3D" id="2.30.30.140">
    <property type="match status" value="1"/>
</dbReference>
<evidence type="ECO:0000313" key="2">
    <source>
        <dbReference type="EMBL" id="RKP07189.1"/>
    </source>
</evidence>
<dbReference type="AlphaFoldDB" id="A0A4V1IWD6"/>
<feature type="region of interest" description="Disordered" evidence="1">
    <location>
        <begin position="212"/>
        <end position="256"/>
    </location>
</feature>
<organism evidence="2 3">
    <name type="scientific">Thamnocephalis sphaerospora</name>
    <dbReference type="NCBI Taxonomy" id="78915"/>
    <lineage>
        <taxon>Eukaryota</taxon>
        <taxon>Fungi</taxon>
        <taxon>Fungi incertae sedis</taxon>
        <taxon>Zoopagomycota</taxon>
        <taxon>Zoopagomycotina</taxon>
        <taxon>Zoopagomycetes</taxon>
        <taxon>Zoopagales</taxon>
        <taxon>Sigmoideomycetaceae</taxon>
        <taxon>Thamnocephalis</taxon>
    </lineage>
</organism>